<dbReference type="InterPro" id="IPR045087">
    <property type="entry name" value="Cu-oxidase_fam"/>
</dbReference>
<feature type="domain" description="Plastocyanin-like" evidence="7">
    <location>
        <begin position="188"/>
        <end position="358"/>
    </location>
</feature>
<feature type="domain" description="Plastocyanin-like" evidence="9">
    <location>
        <begin position="64"/>
        <end position="178"/>
    </location>
</feature>
<dbReference type="EMBL" id="WTPW01000612">
    <property type="protein sequence ID" value="KAF0494964.1"/>
    <property type="molecule type" value="Genomic_DNA"/>
</dbReference>
<dbReference type="InterPro" id="IPR033138">
    <property type="entry name" value="Cu_oxidase_CS"/>
</dbReference>
<dbReference type="Pfam" id="PF00394">
    <property type="entry name" value="Cu-oxidase"/>
    <property type="match status" value="1"/>
</dbReference>
<dbReference type="Pfam" id="PF07732">
    <property type="entry name" value="Cu-oxidase_3"/>
    <property type="match status" value="1"/>
</dbReference>
<keyword evidence="4" id="KW-0186">Copper</keyword>
<dbReference type="InterPro" id="IPR001117">
    <property type="entry name" value="Cu-oxidase_2nd"/>
</dbReference>
<dbReference type="GO" id="GO:0016491">
    <property type="term" value="F:oxidoreductase activity"/>
    <property type="evidence" value="ECO:0007669"/>
    <property type="project" value="UniProtKB-KW"/>
</dbReference>
<evidence type="ECO:0000256" key="5">
    <source>
        <dbReference type="SAM" id="MobiDB-lite"/>
    </source>
</evidence>
<comment type="similarity">
    <text evidence="1">Belongs to the multicopper oxidase family.</text>
</comment>
<dbReference type="SUPFAM" id="SSF49503">
    <property type="entry name" value="Cupredoxins"/>
    <property type="match status" value="3"/>
</dbReference>
<name>A0A8H4AH60_GIGMA</name>
<dbReference type="FunFam" id="2.60.40.420:FF:000045">
    <property type="entry name" value="Laccase 2"/>
    <property type="match status" value="1"/>
</dbReference>
<evidence type="ECO:0000259" key="8">
    <source>
        <dbReference type="Pfam" id="PF07731"/>
    </source>
</evidence>
<keyword evidence="6" id="KW-0732">Signal</keyword>
<dbReference type="InterPro" id="IPR002355">
    <property type="entry name" value="Cu_oxidase_Cu_BS"/>
</dbReference>
<evidence type="ECO:0000313" key="11">
    <source>
        <dbReference type="Proteomes" id="UP000439903"/>
    </source>
</evidence>
<evidence type="ECO:0000256" key="1">
    <source>
        <dbReference type="ARBA" id="ARBA00010609"/>
    </source>
</evidence>
<evidence type="ECO:0000256" key="2">
    <source>
        <dbReference type="ARBA" id="ARBA00022723"/>
    </source>
</evidence>
<feature type="domain" description="Plastocyanin-like" evidence="8">
    <location>
        <begin position="430"/>
        <end position="553"/>
    </location>
</feature>
<keyword evidence="2" id="KW-0479">Metal-binding</keyword>
<gene>
    <name evidence="10" type="ORF">F8M41_021231</name>
</gene>
<dbReference type="PROSITE" id="PS00079">
    <property type="entry name" value="MULTICOPPER_OXIDASE1"/>
    <property type="match status" value="1"/>
</dbReference>
<evidence type="ECO:0000256" key="3">
    <source>
        <dbReference type="ARBA" id="ARBA00023002"/>
    </source>
</evidence>
<comment type="caution">
    <text evidence="10">The sequence shown here is derived from an EMBL/GenBank/DDBJ whole genome shotgun (WGS) entry which is preliminary data.</text>
</comment>
<dbReference type="InterPro" id="IPR011707">
    <property type="entry name" value="Cu-oxidase-like_N"/>
</dbReference>
<dbReference type="GO" id="GO:0005507">
    <property type="term" value="F:copper ion binding"/>
    <property type="evidence" value="ECO:0007669"/>
    <property type="project" value="InterPro"/>
</dbReference>
<feature type="signal peptide" evidence="6">
    <location>
        <begin position="1"/>
        <end position="26"/>
    </location>
</feature>
<dbReference type="AlphaFoldDB" id="A0A8H4AH60"/>
<feature type="region of interest" description="Disordered" evidence="5">
    <location>
        <begin position="594"/>
        <end position="695"/>
    </location>
</feature>
<dbReference type="Pfam" id="PF07731">
    <property type="entry name" value="Cu-oxidase_2"/>
    <property type="match status" value="1"/>
</dbReference>
<evidence type="ECO:0000256" key="4">
    <source>
        <dbReference type="ARBA" id="ARBA00023008"/>
    </source>
</evidence>
<dbReference type="PROSITE" id="PS00080">
    <property type="entry name" value="MULTICOPPER_OXIDASE2"/>
    <property type="match status" value="1"/>
</dbReference>
<dbReference type="InterPro" id="IPR011706">
    <property type="entry name" value="Cu-oxidase_C"/>
</dbReference>
<keyword evidence="11" id="KW-1185">Reference proteome</keyword>
<evidence type="ECO:0000259" key="9">
    <source>
        <dbReference type="Pfam" id="PF07732"/>
    </source>
</evidence>
<dbReference type="InterPro" id="IPR008972">
    <property type="entry name" value="Cupredoxin"/>
</dbReference>
<dbReference type="Proteomes" id="UP000439903">
    <property type="component" value="Unassembled WGS sequence"/>
</dbReference>
<proteinExistence type="inferred from homology"/>
<organism evidence="10 11">
    <name type="scientific">Gigaspora margarita</name>
    <dbReference type="NCBI Taxonomy" id="4874"/>
    <lineage>
        <taxon>Eukaryota</taxon>
        <taxon>Fungi</taxon>
        <taxon>Fungi incertae sedis</taxon>
        <taxon>Mucoromycota</taxon>
        <taxon>Glomeromycotina</taxon>
        <taxon>Glomeromycetes</taxon>
        <taxon>Diversisporales</taxon>
        <taxon>Gigasporaceae</taxon>
        <taxon>Gigaspora</taxon>
    </lineage>
</organism>
<dbReference type="PANTHER" id="PTHR11709:SF511">
    <property type="entry name" value="LACCASE"/>
    <property type="match status" value="1"/>
</dbReference>
<reference evidence="10 11" key="1">
    <citation type="journal article" date="2019" name="Environ. Microbiol.">
        <title>At the nexus of three kingdoms: the genome of the mycorrhizal fungus Gigaspora margarita provides insights into plant, endobacterial and fungal interactions.</title>
        <authorList>
            <person name="Venice F."/>
            <person name="Ghignone S."/>
            <person name="Salvioli di Fossalunga A."/>
            <person name="Amselem J."/>
            <person name="Novero M."/>
            <person name="Xianan X."/>
            <person name="Sedzielewska Toro K."/>
            <person name="Morin E."/>
            <person name="Lipzen A."/>
            <person name="Grigoriev I.V."/>
            <person name="Henrissat B."/>
            <person name="Martin F.M."/>
            <person name="Bonfante P."/>
        </authorList>
    </citation>
    <scope>NUCLEOTIDE SEQUENCE [LARGE SCALE GENOMIC DNA]</scope>
    <source>
        <strain evidence="10 11">BEG34</strain>
    </source>
</reference>
<accession>A0A8H4AH60</accession>
<protein>
    <submittedName>
        <fullName evidence="10">Extracellular dihydrogeodin oxidase/laccase</fullName>
    </submittedName>
</protein>
<keyword evidence="3" id="KW-0560">Oxidoreductase</keyword>
<dbReference type="OrthoDB" id="2121828at2759"/>
<evidence type="ECO:0000259" key="7">
    <source>
        <dbReference type="Pfam" id="PF00394"/>
    </source>
</evidence>
<evidence type="ECO:0000256" key="6">
    <source>
        <dbReference type="SAM" id="SignalP"/>
    </source>
</evidence>
<feature type="chain" id="PRO_5034712366" evidence="6">
    <location>
        <begin position="27"/>
        <end position="716"/>
    </location>
</feature>
<sequence>MKKHLSRVLPLYVLLLLFTIFATSDATIRRRDYTVPTVYPELLKPLTPITTKDPQDIYINLVLSYTDLAPDGYTRKVWTANGQYPGPLIHCNRGDRLIINVTNNFEDPTTIHWHGIFQLGSNWYDGVGGQTQCAIPPGVSFIYNYTVGDQVGTYWWHSHYLAQYVDGIRGPLIINNPDDPYLGQYDYEYVLTLEDWYHAESHNLVAMRMTQGYEAFNPIPDSGLISGRGQYDCSRARNGTKCDPNNMPAIYTVTKGKKYRFRIINMSAEAFYFFSIDQHKLKVIEVDGVDIKAIELDVLPIHIGQRFSVIVEASQDSGNYWIRANIPIDCLMFGKYTINNNSAIFNNNNITGILQYDDASNDTLPKSVDWNRNLLPCHDLDINLIKPYVDVSPPLKVTDQINITVDIGEPDEKGTAKAYINGQSWVPDLKNPSIMKIMDQNISAKEFPLNANAYMYDNEGGAVEIVMYNTNQADHPFHLHGHNFFIIGMGRDGIPDSSKYNLKDPPMRDTVTLPPNGWVVIRYMINNPGVWAFHCHIEWHVEMGMVFQLIEMQSKLQTLKMPPSVKALCQPGSQHTKRLAIPFPDDGETTVTPGGYVIPKSGPTKRLAIPSPDDGATTVTPGGYVIPKSGSTKRSAIPSPDDGETTVTPGGYVIPKSGQKEGFTKRLAIPSPDDDNVTTVTPGGYVIPKPKEGSTKVKRTTERNIKYTTKRNAWKW</sequence>
<dbReference type="PANTHER" id="PTHR11709">
    <property type="entry name" value="MULTI-COPPER OXIDASE"/>
    <property type="match status" value="1"/>
</dbReference>
<evidence type="ECO:0000313" key="10">
    <source>
        <dbReference type="EMBL" id="KAF0494964.1"/>
    </source>
</evidence>
<dbReference type="Gene3D" id="2.60.40.420">
    <property type="entry name" value="Cupredoxins - blue copper proteins"/>
    <property type="match status" value="3"/>
</dbReference>